<protein>
    <submittedName>
        <fullName evidence="1">Uncharacterized protein</fullName>
    </submittedName>
</protein>
<dbReference type="EMBL" id="JAPDHW010000006">
    <property type="protein sequence ID" value="MCW3168928.1"/>
    <property type="molecule type" value="Genomic_DNA"/>
</dbReference>
<evidence type="ECO:0000313" key="2">
    <source>
        <dbReference type="Proteomes" id="UP001163731"/>
    </source>
</evidence>
<comment type="caution">
    <text evidence="1">The sequence shown here is derived from an EMBL/GenBank/DDBJ whole genome shotgun (WGS) entry which is preliminary data.</text>
</comment>
<gene>
    <name evidence="1" type="ORF">OMO38_10380</name>
</gene>
<organism evidence="1 2">
    <name type="scientific">Chryseobacterium kimseyorum</name>
    <dbReference type="NCBI Taxonomy" id="2984028"/>
    <lineage>
        <taxon>Bacteria</taxon>
        <taxon>Pseudomonadati</taxon>
        <taxon>Bacteroidota</taxon>
        <taxon>Flavobacteriia</taxon>
        <taxon>Flavobacteriales</taxon>
        <taxon>Weeksellaceae</taxon>
        <taxon>Chryseobacterium group</taxon>
        <taxon>Chryseobacterium</taxon>
    </lineage>
</organism>
<dbReference type="Proteomes" id="UP001163731">
    <property type="component" value="Unassembled WGS sequence"/>
</dbReference>
<accession>A0ABT3HYQ3</accession>
<keyword evidence="2" id="KW-1185">Reference proteome</keyword>
<evidence type="ECO:0000313" key="1">
    <source>
        <dbReference type="EMBL" id="MCW3168928.1"/>
    </source>
</evidence>
<reference evidence="1" key="1">
    <citation type="submission" date="2022-10" db="EMBL/GenBank/DDBJ databases">
        <title>Chryseobacterium babae sp. nov. isolated from the gut of the beetle Oryctes rhinoceros, and Chryseobacterium kimseyorum sp. nov., isolated from a stick insect rearing cage.</title>
        <authorList>
            <person name="Shelomi M."/>
            <person name="Han C.-J."/>
            <person name="Chen W.-M."/>
            <person name="Chen H.-K."/>
            <person name="Liaw S.-J."/>
            <person name="Muhle E."/>
            <person name="Clermont D."/>
        </authorList>
    </citation>
    <scope>NUCLEOTIDE SEQUENCE</scope>
    <source>
        <strain evidence="1">09-1422</strain>
    </source>
</reference>
<dbReference type="RefSeq" id="WP_264750110.1">
    <property type="nucleotide sequence ID" value="NZ_JAPDHW010000006.1"/>
</dbReference>
<sequence length="67" mass="7762">MTQFTISGQSHIIDDVLEHLKYGSAGFSICHNWNYEIISSEKIIFSLKEGKEVKPADLFWFGYFTKD</sequence>
<name>A0ABT3HYQ3_9FLAO</name>
<proteinExistence type="predicted"/>